<evidence type="ECO:0000313" key="2">
    <source>
        <dbReference type="EMBL" id="KZT72226.1"/>
    </source>
</evidence>
<evidence type="ECO:0000256" key="1">
    <source>
        <dbReference type="SAM" id="SignalP"/>
    </source>
</evidence>
<proteinExistence type="predicted"/>
<dbReference type="Proteomes" id="UP000076727">
    <property type="component" value="Unassembled WGS sequence"/>
</dbReference>
<evidence type="ECO:0000313" key="3">
    <source>
        <dbReference type="Proteomes" id="UP000076727"/>
    </source>
</evidence>
<reference evidence="2 3" key="1">
    <citation type="journal article" date="2016" name="Mol. Biol. Evol.">
        <title>Comparative Genomics of Early-Diverging Mushroom-Forming Fungi Provides Insights into the Origins of Lignocellulose Decay Capabilities.</title>
        <authorList>
            <person name="Nagy L.G."/>
            <person name="Riley R."/>
            <person name="Tritt A."/>
            <person name="Adam C."/>
            <person name="Daum C."/>
            <person name="Floudas D."/>
            <person name="Sun H."/>
            <person name="Yadav J.S."/>
            <person name="Pangilinan J."/>
            <person name="Larsson K.H."/>
            <person name="Matsuura K."/>
            <person name="Barry K."/>
            <person name="Labutti K."/>
            <person name="Kuo R."/>
            <person name="Ohm R.A."/>
            <person name="Bhattacharya S.S."/>
            <person name="Shirouzu T."/>
            <person name="Yoshinaga Y."/>
            <person name="Martin F.M."/>
            <person name="Grigoriev I.V."/>
            <person name="Hibbett D.S."/>
        </authorList>
    </citation>
    <scope>NUCLEOTIDE SEQUENCE [LARGE SCALE GENOMIC DNA]</scope>
    <source>
        <strain evidence="2 3">L-15889</strain>
    </source>
</reference>
<organism evidence="2 3">
    <name type="scientific">Daedalea quercina L-15889</name>
    <dbReference type="NCBI Taxonomy" id="1314783"/>
    <lineage>
        <taxon>Eukaryota</taxon>
        <taxon>Fungi</taxon>
        <taxon>Dikarya</taxon>
        <taxon>Basidiomycota</taxon>
        <taxon>Agaricomycotina</taxon>
        <taxon>Agaricomycetes</taxon>
        <taxon>Polyporales</taxon>
        <taxon>Fomitopsis</taxon>
    </lineage>
</organism>
<dbReference type="EMBL" id="KV429042">
    <property type="protein sequence ID" value="KZT72226.1"/>
    <property type="molecule type" value="Genomic_DNA"/>
</dbReference>
<keyword evidence="1" id="KW-0732">Signal</keyword>
<sequence>MLSFCIWSASSVFATATQRRQDWGVFCLATSPCPAVILRYGPVCCLINRGVHDSSTTCCQPLWSVTCCVHGIQYKDRIEYFLFRKNQAAYVDASRKF</sequence>
<keyword evidence="3" id="KW-1185">Reference proteome</keyword>
<evidence type="ECO:0008006" key="4">
    <source>
        <dbReference type="Google" id="ProtNLM"/>
    </source>
</evidence>
<dbReference type="AlphaFoldDB" id="A0A165SMR1"/>
<feature type="chain" id="PRO_5007866540" description="Secreted protein" evidence="1">
    <location>
        <begin position="17"/>
        <end position="97"/>
    </location>
</feature>
<feature type="signal peptide" evidence="1">
    <location>
        <begin position="1"/>
        <end position="16"/>
    </location>
</feature>
<gene>
    <name evidence="2" type="ORF">DAEQUDRAFT_63298</name>
</gene>
<protein>
    <recommendedName>
        <fullName evidence="4">Secreted protein</fullName>
    </recommendedName>
</protein>
<accession>A0A165SMR1</accession>
<name>A0A165SMR1_9APHY</name>